<sequence>MGLSNSTQNLNTTTASNLTMSMSMSGNRATLARNNSFLGSFRAPQRKPYKYIDALRFSCFRLLLHTQDRGVFFMKIRDQKADEMCAFQVAGETDSRAAMVFLNELVHVIGTNTTRQLNLNDALEVLDREGGYFLDPEDLDFMRRMM</sequence>
<evidence type="ECO:0000313" key="1">
    <source>
        <dbReference type="Proteomes" id="UP000095284"/>
    </source>
</evidence>
<evidence type="ECO:0000313" key="2">
    <source>
        <dbReference type="WBParaSite" id="BXY_1336600.1"/>
    </source>
</evidence>
<dbReference type="Proteomes" id="UP000095284">
    <property type="component" value="Unplaced"/>
</dbReference>
<accession>A0A1I7SJY8</accession>
<dbReference type="AlphaFoldDB" id="A0A1I7SJY8"/>
<proteinExistence type="predicted"/>
<organism evidence="1 2">
    <name type="scientific">Bursaphelenchus xylophilus</name>
    <name type="common">Pinewood nematode worm</name>
    <name type="synonym">Aphelenchoides xylophilus</name>
    <dbReference type="NCBI Taxonomy" id="6326"/>
    <lineage>
        <taxon>Eukaryota</taxon>
        <taxon>Metazoa</taxon>
        <taxon>Ecdysozoa</taxon>
        <taxon>Nematoda</taxon>
        <taxon>Chromadorea</taxon>
        <taxon>Rhabditida</taxon>
        <taxon>Tylenchina</taxon>
        <taxon>Tylenchomorpha</taxon>
        <taxon>Aphelenchoidea</taxon>
        <taxon>Aphelenchoididae</taxon>
        <taxon>Bursaphelenchus</taxon>
    </lineage>
</organism>
<reference evidence="2" key="1">
    <citation type="submission" date="2016-11" db="UniProtKB">
        <authorList>
            <consortium name="WormBaseParasite"/>
        </authorList>
    </citation>
    <scope>IDENTIFICATION</scope>
</reference>
<protein>
    <submittedName>
        <fullName evidence="2">EF-hand domain-containing protein</fullName>
    </submittedName>
</protein>
<dbReference type="WBParaSite" id="BXY_1336600.1">
    <property type="protein sequence ID" value="BXY_1336600.1"/>
    <property type="gene ID" value="BXY_1336600"/>
</dbReference>
<name>A0A1I7SJY8_BURXY</name>